<evidence type="ECO:0000313" key="2">
    <source>
        <dbReference type="Proteomes" id="UP000291189"/>
    </source>
</evidence>
<keyword evidence="2" id="KW-1185">Reference proteome</keyword>
<reference evidence="1 2" key="1">
    <citation type="submission" date="2019-01" db="EMBL/GenBank/DDBJ databases">
        <title>Nocardioides guangzhouensis sp. nov., an actinobacterium isolated from soil.</title>
        <authorList>
            <person name="Fu Y."/>
            <person name="Cai Y."/>
            <person name="Lin Z."/>
            <person name="Chen P."/>
        </authorList>
    </citation>
    <scope>NUCLEOTIDE SEQUENCE [LARGE SCALE GENOMIC DNA]</scope>
    <source>
        <strain evidence="1 2">NBRC 105384</strain>
    </source>
</reference>
<comment type="caution">
    <text evidence="1">The sequence shown here is derived from an EMBL/GenBank/DDBJ whole genome shotgun (WGS) entry which is preliminary data.</text>
</comment>
<proteinExistence type="predicted"/>
<sequence>MARKVNPYPDTKVPTAQQRHFMNRLGCGYSRSTFKAMRKAGSPEAWFEKQLRPEKVKEAKLARKLPYWYGEARTDSPVTKWSKQAQQVKGGWEYALDLANYSLLRRIHSERQVLENLVDFWSNHLHVGASSDLGWVHRWSYDETIRRHALGRFDEMLADAALHPSMLLFLDNWRSVRGAPNENQGRELLELHTVGRAAGYTEQMVKDSAKILSGWTVDAFKTWDRFYDPAKHTTGPVQVLGFTAGNTSADAQETTKDYLRYLAHHPATAHNIARKLAVRFVSDTPSTRLVNDLAKVFRKSGTDIKATMRALVAHPEFKKSKGNLVRTPLDDFVATARALDIRVLKPAGDDAFARVASWAVQSTPAYHWPRPDGSPWGGAQWTSPARMLGSFRMHWNLGAGWWPSKGVKYKDGAAFLPEKQIRLDAWVDHLCREILGRESSPRIVDAVCTTVGYGGGEKVTKDHQAAGWMFVRILGVLLDSPDHMHR</sequence>
<dbReference type="AlphaFoldDB" id="A0A4Q5J160"/>
<dbReference type="RefSeq" id="WP_129987035.1">
    <property type="nucleotide sequence ID" value="NZ_SDPU01000021.1"/>
</dbReference>
<dbReference type="Pfam" id="PF08811">
    <property type="entry name" value="DUF1800"/>
    <property type="match status" value="1"/>
</dbReference>
<gene>
    <name evidence="1" type="ORF">ETU37_09555</name>
</gene>
<dbReference type="Proteomes" id="UP000291189">
    <property type="component" value="Unassembled WGS sequence"/>
</dbReference>
<dbReference type="OrthoDB" id="9772295at2"/>
<dbReference type="EMBL" id="SDPU01000021">
    <property type="protein sequence ID" value="RYU12260.1"/>
    <property type="molecule type" value="Genomic_DNA"/>
</dbReference>
<accession>A0A4Q5J160</accession>
<evidence type="ECO:0000313" key="1">
    <source>
        <dbReference type="EMBL" id="RYU12260.1"/>
    </source>
</evidence>
<organism evidence="1 2">
    <name type="scientific">Nocardioides iriomotensis</name>
    <dbReference type="NCBI Taxonomy" id="715784"/>
    <lineage>
        <taxon>Bacteria</taxon>
        <taxon>Bacillati</taxon>
        <taxon>Actinomycetota</taxon>
        <taxon>Actinomycetes</taxon>
        <taxon>Propionibacteriales</taxon>
        <taxon>Nocardioidaceae</taxon>
        <taxon>Nocardioides</taxon>
    </lineage>
</organism>
<dbReference type="InterPro" id="IPR014917">
    <property type="entry name" value="DUF1800"/>
</dbReference>
<name>A0A4Q5J160_9ACTN</name>
<protein>
    <submittedName>
        <fullName evidence="1">DUF1800 domain-containing protein</fullName>
    </submittedName>
</protein>